<dbReference type="Gene3D" id="2.60.40.420">
    <property type="entry name" value="Cupredoxins - blue copper proteins"/>
    <property type="match status" value="1"/>
</dbReference>
<organism evidence="2 3">
    <name type="scientific">Tectimicrobiota bacterium</name>
    <dbReference type="NCBI Taxonomy" id="2528274"/>
    <lineage>
        <taxon>Bacteria</taxon>
        <taxon>Pseudomonadati</taxon>
        <taxon>Nitrospinota/Tectimicrobiota group</taxon>
        <taxon>Candidatus Tectimicrobiota</taxon>
    </lineage>
</organism>
<evidence type="ECO:0000256" key="1">
    <source>
        <dbReference type="SAM" id="SignalP"/>
    </source>
</evidence>
<keyword evidence="1" id="KW-0732">Signal</keyword>
<protein>
    <recommendedName>
        <fullName evidence="4">EfeO-type cupredoxin-like domain-containing protein</fullName>
    </recommendedName>
</protein>
<dbReference type="EMBL" id="JACQRX010000250">
    <property type="protein sequence ID" value="MBI4251939.1"/>
    <property type="molecule type" value="Genomic_DNA"/>
</dbReference>
<evidence type="ECO:0000313" key="2">
    <source>
        <dbReference type="EMBL" id="MBI4251939.1"/>
    </source>
</evidence>
<gene>
    <name evidence="2" type="ORF">HY618_05715</name>
</gene>
<feature type="chain" id="PRO_5037312182" description="EfeO-type cupredoxin-like domain-containing protein" evidence="1">
    <location>
        <begin position="22"/>
        <end position="126"/>
    </location>
</feature>
<accession>A0A932ZT27</accession>
<dbReference type="AlphaFoldDB" id="A0A932ZT27"/>
<feature type="signal peptide" evidence="1">
    <location>
        <begin position="1"/>
        <end position="21"/>
    </location>
</feature>
<evidence type="ECO:0008006" key="4">
    <source>
        <dbReference type="Google" id="ProtNLM"/>
    </source>
</evidence>
<dbReference type="InterPro" id="IPR008972">
    <property type="entry name" value="Cupredoxin"/>
</dbReference>
<comment type="caution">
    <text evidence="2">The sequence shown here is derived from an EMBL/GenBank/DDBJ whole genome shotgun (WGS) entry which is preliminary data.</text>
</comment>
<reference evidence="2" key="1">
    <citation type="submission" date="2020-07" db="EMBL/GenBank/DDBJ databases">
        <title>Huge and variable diversity of episymbiotic CPR bacteria and DPANN archaea in groundwater ecosystems.</title>
        <authorList>
            <person name="He C.Y."/>
            <person name="Keren R."/>
            <person name="Whittaker M."/>
            <person name="Farag I.F."/>
            <person name="Doudna J."/>
            <person name="Cate J.H.D."/>
            <person name="Banfield J.F."/>
        </authorList>
    </citation>
    <scope>NUCLEOTIDE SEQUENCE</scope>
    <source>
        <strain evidence="2">NC_groundwater_1370_Ag_S-0.2um_69_93</strain>
    </source>
</reference>
<sequence>MKRIIPMALLCGGLLLGAALAGLPAAGQEPFTEIRIQGGKLTSGPKVLRVKQGDTVRLRFTVDKAMEIHLHGYKVERKATPGAPAEMVFPARAAGRFPVEAHAEGAGGGHGHGAGGALLYLEVHPR</sequence>
<dbReference type="Proteomes" id="UP000752292">
    <property type="component" value="Unassembled WGS sequence"/>
</dbReference>
<evidence type="ECO:0000313" key="3">
    <source>
        <dbReference type="Proteomes" id="UP000752292"/>
    </source>
</evidence>
<dbReference type="SUPFAM" id="SSF49503">
    <property type="entry name" value="Cupredoxins"/>
    <property type="match status" value="1"/>
</dbReference>
<proteinExistence type="predicted"/>
<name>A0A932ZT27_UNCTE</name>